<dbReference type="AlphaFoldDB" id="A0A1C9ZPN5"/>
<reference evidence="1" key="1">
    <citation type="submission" date="2015-10" db="EMBL/GenBank/DDBJ databases">
        <title>Evolution of the mating-type locus in an isomorphic haploid-diploid life cycle and isogamy.</title>
        <authorList>
            <person name="Yamazaki T."/>
            <person name="Suzuki R."/>
            <person name="Ichihara K."/>
            <person name="Toyoda A."/>
            <person name="Kuwano K."/>
            <person name="Kawano S."/>
        </authorList>
    </citation>
    <scope>NUCLEOTIDE SEQUENCE</scope>
    <source>
        <strain evidence="1">MGEC-2</strain>
    </source>
</reference>
<protein>
    <submittedName>
        <fullName evidence="1">Uncharacterized protein</fullName>
    </submittedName>
</protein>
<proteinExistence type="evidence at transcript level"/>
<organism evidence="1">
    <name type="scientific">Ulva partita</name>
    <dbReference type="NCBI Taxonomy" id="1605170"/>
    <lineage>
        <taxon>Eukaryota</taxon>
        <taxon>Viridiplantae</taxon>
        <taxon>Chlorophyta</taxon>
        <taxon>core chlorophytes</taxon>
        <taxon>Ulvophyceae</taxon>
        <taxon>OUU clade</taxon>
        <taxon>Ulvales</taxon>
        <taxon>Ulvaceae</taxon>
        <taxon>Ulva</taxon>
    </lineage>
</organism>
<sequence>MVARLVDVALHSSLCSTLCPVREPAGNLFTLHMLRAPKASANFCTQSRQHYITYIPSSRKSCKWLSTPLKKSEARTANCKPAINVHAPAVICFKLAPALKLRLNGKTCHQAIRSSQQTLGSIVLMVKIATSAVMGPVPRGREAPLCCHALSRHRRTLQYDSLTTDSSNERYS</sequence>
<name>A0A1C9ZPN5_9CHLO</name>
<gene>
    <name evidence="1" type="primary">01940m</name>
</gene>
<accession>A0A1C9ZPN5</accession>
<dbReference type="EMBL" id="LC088568">
    <property type="protein sequence ID" value="BAV58256.1"/>
    <property type="molecule type" value="mRNA"/>
</dbReference>
<evidence type="ECO:0000313" key="1">
    <source>
        <dbReference type="EMBL" id="BAV58256.1"/>
    </source>
</evidence>